<organism evidence="2 3">
    <name type="scientific">Antrihabitans stalagmiti</name>
    <dbReference type="NCBI Taxonomy" id="2799499"/>
    <lineage>
        <taxon>Bacteria</taxon>
        <taxon>Bacillati</taxon>
        <taxon>Actinomycetota</taxon>
        <taxon>Actinomycetes</taxon>
        <taxon>Mycobacteriales</taxon>
        <taxon>Nocardiaceae</taxon>
        <taxon>Antrihabitans</taxon>
    </lineage>
</organism>
<gene>
    <name evidence="2" type="ORF">JGU71_02935</name>
</gene>
<evidence type="ECO:0000313" key="3">
    <source>
        <dbReference type="Proteomes" id="UP000655868"/>
    </source>
</evidence>
<feature type="signal peptide" evidence="1">
    <location>
        <begin position="1"/>
        <end position="28"/>
    </location>
</feature>
<keyword evidence="3" id="KW-1185">Reference proteome</keyword>
<evidence type="ECO:0000256" key="1">
    <source>
        <dbReference type="SAM" id="SignalP"/>
    </source>
</evidence>
<evidence type="ECO:0008006" key="4">
    <source>
        <dbReference type="Google" id="ProtNLM"/>
    </source>
</evidence>
<reference evidence="2" key="1">
    <citation type="submission" date="2020-12" db="EMBL/GenBank/DDBJ databases">
        <title>Antrihabitans popcorni sp. nov. and Antrihabitans auranticaus sp. nov., isolated from a larva cave.</title>
        <authorList>
            <person name="Lee S.D."/>
            <person name="Kim I.S."/>
        </authorList>
    </citation>
    <scope>NUCLEOTIDE SEQUENCE</scope>
    <source>
        <strain evidence="2">YC3-6</strain>
    </source>
</reference>
<dbReference type="Proteomes" id="UP000655868">
    <property type="component" value="Unassembled WGS sequence"/>
</dbReference>
<dbReference type="EMBL" id="JAEMNV010000001">
    <property type="protein sequence ID" value="MBJ8337831.1"/>
    <property type="molecule type" value="Genomic_DNA"/>
</dbReference>
<proteinExistence type="predicted"/>
<feature type="chain" id="PRO_5037071964" description="Secreted protein" evidence="1">
    <location>
        <begin position="29"/>
        <end position="111"/>
    </location>
</feature>
<dbReference type="AlphaFoldDB" id="A0A934U0Z8"/>
<protein>
    <recommendedName>
        <fullName evidence="4">Secreted protein</fullName>
    </recommendedName>
</protein>
<accession>A0A934U0Z8</accession>
<evidence type="ECO:0000313" key="2">
    <source>
        <dbReference type="EMBL" id="MBJ8337831.1"/>
    </source>
</evidence>
<name>A0A934U0Z8_9NOCA</name>
<dbReference type="RefSeq" id="WP_199701772.1">
    <property type="nucleotide sequence ID" value="NZ_JAEMNV010000001.1"/>
</dbReference>
<sequence length="111" mass="11729">MKNRVLCATAVAAATVGLSVALAPSASADPRWGPDYQCSNTVGAPFSASARWLISPYGTANLWCGTGFHGSVDYIYQIDPAGKRHTVDVLFDPQQAGIPPILGIPAIWRTN</sequence>
<keyword evidence="1" id="KW-0732">Signal</keyword>
<comment type="caution">
    <text evidence="2">The sequence shown here is derived from an EMBL/GenBank/DDBJ whole genome shotgun (WGS) entry which is preliminary data.</text>
</comment>